<dbReference type="SUPFAM" id="SSF48557">
    <property type="entry name" value="L-aspartase-like"/>
    <property type="match status" value="1"/>
</dbReference>
<dbReference type="GO" id="GO:0016841">
    <property type="term" value="F:ammonia-lyase activity"/>
    <property type="evidence" value="ECO:0007669"/>
    <property type="project" value="UniProtKB-ARBA"/>
</dbReference>
<dbReference type="Gene3D" id="1.20.200.10">
    <property type="entry name" value="Fumarase/aspartase (Central domain)"/>
    <property type="match status" value="1"/>
</dbReference>
<evidence type="ECO:0000313" key="3">
    <source>
        <dbReference type="Proteomes" id="UP000748308"/>
    </source>
</evidence>
<organism evidence="2 3">
    <name type="scientific">Eiseniibacteriota bacterium</name>
    <dbReference type="NCBI Taxonomy" id="2212470"/>
    <lineage>
        <taxon>Bacteria</taxon>
        <taxon>Candidatus Eiseniibacteriota</taxon>
    </lineage>
</organism>
<dbReference type="NCBIfam" id="NF006871">
    <property type="entry name" value="PRK09367.1"/>
    <property type="match status" value="1"/>
</dbReference>
<proteinExistence type="predicted"/>
<dbReference type="Pfam" id="PF00221">
    <property type="entry name" value="Lyase_aromatic"/>
    <property type="match status" value="1"/>
</dbReference>
<keyword evidence="1 2" id="KW-0456">Lyase</keyword>
<evidence type="ECO:0000256" key="1">
    <source>
        <dbReference type="ARBA" id="ARBA00023239"/>
    </source>
</evidence>
<evidence type="ECO:0000313" key="2">
    <source>
        <dbReference type="EMBL" id="MBM3316376.1"/>
    </source>
</evidence>
<dbReference type="EMBL" id="VGIY01000009">
    <property type="protein sequence ID" value="MBM3316376.1"/>
    <property type="molecule type" value="Genomic_DNA"/>
</dbReference>
<dbReference type="Proteomes" id="UP000748308">
    <property type="component" value="Unassembled WGS sequence"/>
</dbReference>
<gene>
    <name evidence="2" type="ORF">FJY75_00845</name>
</gene>
<name>A0A937X9K0_UNCEI</name>
<dbReference type="InterPro" id="IPR008948">
    <property type="entry name" value="L-Aspartase-like"/>
</dbReference>
<dbReference type="CDD" id="cd00332">
    <property type="entry name" value="PAL-HAL"/>
    <property type="match status" value="1"/>
</dbReference>
<dbReference type="FunFam" id="1.10.275.10:FF:000005">
    <property type="entry name" value="Histidine ammonia-lyase"/>
    <property type="match status" value="1"/>
</dbReference>
<dbReference type="AlphaFoldDB" id="A0A937X9K0"/>
<reference evidence="2" key="1">
    <citation type="submission" date="2019-03" db="EMBL/GenBank/DDBJ databases">
        <title>Lake Tanganyika Metagenome-Assembled Genomes (MAGs).</title>
        <authorList>
            <person name="Tran P."/>
        </authorList>
    </citation>
    <scope>NUCLEOTIDE SEQUENCE</scope>
    <source>
        <strain evidence="2">M_DeepCast_400m_m2_100</strain>
    </source>
</reference>
<dbReference type="PANTHER" id="PTHR10362">
    <property type="entry name" value="HISTIDINE AMMONIA-LYASE"/>
    <property type="match status" value="1"/>
</dbReference>
<sequence length="509" mass="55084">MSVVVTGSNLTVDAVEAVARRGEKVELHPDALARIRKCRAFIEQRIEAREIMYGVNTGIGEFSEVVLTDEQVGQFQRYLIYNHAAGIGEPLPIDVVRAAMLLRANVHANGYSGCRPEITQTLVEMLNRGVTPVVCEKGSVGACGDLAPMSQIALLMMGEGEAFYRGRLLPGGKALEQAGIPVPGLQARDGLATINGSNVINAMGCLAVYDGERWLKQAEIACAMTLEALKANMKPYDERLHRLRGFQGAITSARNIKRVIEGSDLLTGKEKVKVQDAYSMRSTPQVIGAARDQMRWTRTQLEIEANGVGDNPIFLPDDKAVLTGANFQGTPISMPLDTFGGAITTVCVLSERRLNRLTNPALSVGLPAFLTKGAGMFSGMMLSQYTADMQIVEQRILSAPAFTQSIPAAADQEDFVSMGMNTALKTRQILEVANGVLGIEFMAAAQALDFRTYAPGKGTLAAKAAVRRHVDFLDEDRPLYPDHNVMLKLVAGREILGAVEAEIGELEIY</sequence>
<protein>
    <submittedName>
        <fullName evidence="2">Aromatic amino acid lyase</fullName>
    </submittedName>
</protein>
<dbReference type="Gene3D" id="1.10.275.10">
    <property type="entry name" value="Fumarase/aspartase (N-terminal domain)"/>
    <property type="match status" value="1"/>
</dbReference>
<dbReference type="InterPro" id="IPR001106">
    <property type="entry name" value="Aromatic_Lyase"/>
</dbReference>
<accession>A0A937X9K0</accession>
<comment type="caution">
    <text evidence="2">The sequence shown here is derived from an EMBL/GenBank/DDBJ whole genome shotgun (WGS) entry which is preliminary data.</text>
</comment>
<dbReference type="InterPro" id="IPR024083">
    <property type="entry name" value="Fumarase/histidase_N"/>
</dbReference>